<keyword evidence="1" id="KW-1185">Reference proteome</keyword>
<reference evidence="2" key="1">
    <citation type="submission" date="2020-01" db="EMBL/GenBank/DDBJ databases">
        <authorList>
            <consortium name="DOE Joint Genome Institute"/>
            <person name="Haridas S."/>
            <person name="Albert R."/>
            <person name="Binder M."/>
            <person name="Bloem J."/>
            <person name="Labutti K."/>
            <person name="Salamov A."/>
            <person name="Andreopoulos B."/>
            <person name="Baker S.E."/>
            <person name="Barry K."/>
            <person name="Bills G."/>
            <person name="Bluhm B.H."/>
            <person name="Cannon C."/>
            <person name="Castanera R."/>
            <person name="Culley D.E."/>
            <person name="Daum C."/>
            <person name="Ezra D."/>
            <person name="Gonzalez J.B."/>
            <person name="Henrissat B."/>
            <person name="Kuo A."/>
            <person name="Liang C."/>
            <person name="Lipzen A."/>
            <person name="Lutzoni F."/>
            <person name="Magnuson J."/>
            <person name="Mondo S."/>
            <person name="Nolan M."/>
            <person name="Ohm R."/>
            <person name="Pangilinan J."/>
            <person name="Park H.-J."/>
            <person name="Ramirez L."/>
            <person name="Alfaro M."/>
            <person name="Sun H."/>
            <person name="Tritt A."/>
            <person name="Yoshinaga Y."/>
            <person name="Zwiers L.-H."/>
            <person name="Turgeon B.G."/>
            <person name="Goodwin S.B."/>
            <person name="Spatafora J.W."/>
            <person name="Crous P.W."/>
            <person name="Grigoriev I.V."/>
        </authorList>
    </citation>
    <scope>NUCLEOTIDE SEQUENCE</scope>
    <source>
        <strain evidence="2">CBS 342.82</strain>
    </source>
</reference>
<dbReference type="Proteomes" id="UP000504637">
    <property type="component" value="Unplaced"/>
</dbReference>
<accession>A0A6J3MIU9</accession>
<evidence type="ECO:0000313" key="2">
    <source>
        <dbReference type="RefSeq" id="XP_033464670.1"/>
    </source>
</evidence>
<dbReference type="AlphaFoldDB" id="A0A6J3MIU9"/>
<name>A0A6J3MIU9_9PEZI</name>
<dbReference type="RefSeq" id="XP_033464670.1">
    <property type="nucleotide sequence ID" value="XM_033599774.1"/>
</dbReference>
<protein>
    <submittedName>
        <fullName evidence="2">Uncharacterized protein</fullName>
    </submittedName>
</protein>
<dbReference type="GeneID" id="54357573"/>
<reference evidence="2" key="3">
    <citation type="submission" date="2025-08" db="UniProtKB">
        <authorList>
            <consortium name="RefSeq"/>
        </authorList>
    </citation>
    <scope>IDENTIFICATION</scope>
    <source>
        <strain evidence="2">CBS 342.82</strain>
    </source>
</reference>
<reference evidence="2" key="2">
    <citation type="submission" date="2020-04" db="EMBL/GenBank/DDBJ databases">
        <authorList>
            <consortium name="NCBI Genome Project"/>
        </authorList>
    </citation>
    <scope>NUCLEOTIDE SEQUENCE</scope>
    <source>
        <strain evidence="2">CBS 342.82</strain>
    </source>
</reference>
<gene>
    <name evidence="2" type="ORF">K489DRAFT_22662</name>
</gene>
<organism evidence="2">
    <name type="scientific">Dissoconium aciculare CBS 342.82</name>
    <dbReference type="NCBI Taxonomy" id="1314786"/>
    <lineage>
        <taxon>Eukaryota</taxon>
        <taxon>Fungi</taxon>
        <taxon>Dikarya</taxon>
        <taxon>Ascomycota</taxon>
        <taxon>Pezizomycotina</taxon>
        <taxon>Dothideomycetes</taxon>
        <taxon>Dothideomycetidae</taxon>
        <taxon>Mycosphaerellales</taxon>
        <taxon>Dissoconiaceae</taxon>
        <taxon>Dissoconium</taxon>
    </lineage>
</organism>
<sequence>MTNLRDGQAPCHGLLIVGIAGEMRRPSKRLRLRRSAKMQRRCWKSYATPGYARTNVGRAYAVCLCTVPALLCVSVETFKRRRPRLLRPCQHLPRTLQSSPLLTATRMSRARDRCRGGEIDRMAPACSCSEWMIISS</sequence>
<evidence type="ECO:0000313" key="1">
    <source>
        <dbReference type="Proteomes" id="UP000504637"/>
    </source>
</evidence>
<proteinExistence type="predicted"/>